<reference evidence="1" key="2">
    <citation type="journal article" date="2015" name="Data Brief">
        <title>Shoot transcriptome of the giant reed, Arundo donax.</title>
        <authorList>
            <person name="Barrero R.A."/>
            <person name="Guerrero F.D."/>
            <person name="Moolhuijzen P."/>
            <person name="Goolsby J.A."/>
            <person name="Tidwell J."/>
            <person name="Bellgard S.E."/>
            <person name="Bellgard M.I."/>
        </authorList>
    </citation>
    <scope>NUCLEOTIDE SEQUENCE</scope>
    <source>
        <tissue evidence="1">Shoot tissue taken approximately 20 cm above the soil surface</tissue>
    </source>
</reference>
<organism evidence="1">
    <name type="scientific">Arundo donax</name>
    <name type="common">Giant reed</name>
    <name type="synonym">Donax arundinaceus</name>
    <dbReference type="NCBI Taxonomy" id="35708"/>
    <lineage>
        <taxon>Eukaryota</taxon>
        <taxon>Viridiplantae</taxon>
        <taxon>Streptophyta</taxon>
        <taxon>Embryophyta</taxon>
        <taxon>Tracheophyta</taxon>
        <taxon>Spermatophyta</taxon>
        <taxon>Magnoliopsida</taxon>
        <taxon>Liliopsida</taxon>
        <taxon>Poales</taxon>
        <taxon>Poaceae</taxon>
        <taxon>PACMAD clade</taxon>
        <taxon>Arundinoideae</taxon>
        <taxon>Arundineae</taxon>
        <taxon>Arundo</taxon>
    </lineage>
</organism>
<proteinExistence type="predicted"/>
<dbReference type="EMBL" id="GBRH01187373">
    <property type="protein sequence ID" value="JAE10523.1"/>
    <property type="molecule type" value="Transcribed_RNA"/>
</dbReference>
<sequence>MHDQRGNEPTKHYQTIGTKSCNSELGETRAGRNLLATTLQPALWYRQTTHTDPYLWRSGFPHELGRDAGERFVTSQPVSSRELISGRMARDVAKSFHV</sequence>
<dbReference type="AlphaFoldDB" id="A0A0A9FQF0"/>
<evidence type="ECO:0000313" key="1">
    <source>
        <dbReference type="EMBL" id="JAE10523.1"/>
    </source>
</evidence>
<accession>A0A0A9FQF0</accession>
<protein>
    <submittedName>
        <fullName evidence="1">Uncharacterized protein</fullName>
    </submittedName>
</protein>
<reference evidence="1" key="1">
    <citation type="submission" date="2014-09" db="EMBL/GenBank/DDBJ databases">
        <authorList>
            <person name="Magalhaes I.L.F."/>
            <person name="Oliveira U."/>
            <person name="Santos F.R."/>
            <person name="Vidigal T.H.D.A."/>
            <person name="Brescovit A.D."/>
            <person name="Santos A.J."/>
        </authorList>
    </citation>
    <scope>NUCLEOTIDE SEQUENCE</scope>
    <source>
        <tissue evidence="1">Shoot tissue taken approximately 20 cm above the soil surface</tissue>
    </source>
</reference>
<name>A0A0A9FQF0_ARUDO</name>